<dbReference type="RefSeq" id="WP_188751997.1">
    <property type="nucleotide sequence ID" value="NZ_BMIK01000010.1"/>
</dbReference>
<keyword evidence="2" id="KW-1185">Reference proteome</keyword>
<evidence type="ECO:0000313" key="1">
    <source>
        <dbReference type="EMBL" id="GGC35341.1"/>
    </source>
</evidence>
<protein>
    <submittedName>
        <fullName evidence="1">Uncharacterized protein</fullName>
    </submittedName>
</protein>
<evidence type="ECO:0000313" key="2">
    <source>
        <dbReference type="Proteomes" id="UP000597338"/>
    </source>
</evidence>
<dbReference type="EMBL" id="BMIK01000010">
    <property type="protein sequence ID" value="GGC35341.1"/>
    <property type="molecule type" value="Genomic_DNA"/>
</dbReference>
<dbReference type="InterPro" id="IPR018644">
    <property type="entry name" value="DUF2071"/>
</dbReference>
<organism evidence="1 2">
    <name type="scientific">Parapedobacter defluvii</name>
    <dbReference type="NCBI Taxonomy" id="2045106"/>
    <lineage>
        <taxon>Bacteria</taxon>
        <taxon>Pseudomonadati</taxon>
        <taxon>Bacteroidota</taxon>
        <taxon>Sphingobacteriia</taxon>
        <taxon>Sphingobacteriales</taxon>
        <taxon>Sphingobacteriaceae</taxon>
        <taxon>Parapedobacter</taxon>
    </lineage>
</organism>
<dbReference type="Proteomes" id="UP000597338">
    <property type="component" value="Unassembled WGS sequence"/>
</dbReference>
<accession>A0ABQ1M653</accession>
<name>A0ABQ1M653_9SPHI</name>
<dbReference type="Pfam" id="PF09844">
    <property type="entry name" value="DUF2071"/>
    <property type="match status" value="1"/>
</dbReference>
<reference evidence="2" key="1">
    <citation type="journal article" date="2019" name="Int. J. Syst. Evol. Microbiol.">
        <title>The Global Catalogue of Microorganisms (GCM) 10K type strain sequencing project: providing services to taxonomists for standard genome sequencing and annotation.</title>
        <authorList>
            <consortium name="The Broad Institute Genomics Platform"/>
            <consortium name="The Broad Institute Genome Sequencing Center for Infectious Disease"/>
            <person name="Wu L."/>
            <person name="Ma J."/>
        </authorList>
    </citation>
    <scope>NUCLEOTIDE SEQUENCE [LARGE SCALE GENOMIC DNA]</scope>
    <source>
        <strain evidence="2">CGMCC 1.15342</strain>
    </source>
</reference>
<comment type="caution">
    <text evidence="1">The sequence shown here is derived from an EMBL/GenBank/DDBJ whole genome shotgun (WGS) entry which is preliminary data.</text>
</comment>
<sequence length="103" mass="12831">METKFEVKNPLAEKTAWDRWLTERYCLYLDKKEAIYRYDIHHKEWEIKRVELKRLNLNYKNWRIRLNRQIRPHALFKRGGSGMEKNKNINSEAYRATRFTYHL</sequence>
<gene>
    <name evidence="1" type="ORF">GCM10011386_29350</name>
</gene>
<proteinExistence type="predicted"/>